<keyword evidence="3" id="KW-1185">Reference proteome</keyword>
<feature type="transmembrane region" description="Helical" evidence="1">
    <location>
        <begin position="39"/>
        <end position="60"/>
    </location>
</feature>
<dbReference type="Proteomes" id="UP000198822">
    <property type="component" value="Chromosome I"/>
</dbReference>
<keyword evidence="1" id="KW-1133">Transmembrane helix</keyword>
<reference evidence="3" key="1">
    <citation type="submission" date="2016-10" db="EMBL/GenBank/DDBJ databases">
        <authorList>
            <person name="Varghese N."/>
            <person name="Submissions S."/>
        </authorList>
    </citation>
    <scope>NUCLEOTIDE SEQUENCE [LARGE SCALE GENOMIC DNA]</scope>
    <source>
        <strain evidence="3">DSM 22002</strain>
    </source>
</reference>
<accession>A0A1G8D7H1</accession>
<gene>
    <name evidence="2" type="ORF">SAMN04489720_1545</name>
</gene>
<name>A0A1G8D7H1_9MICO</name>
<dbReference type="AlphaFoldDB" id="A0A1G8D7H1"/>
<evidence type="ECO:0000313" key="2">
    <source>
        <dbReference type="EMBL" id="SDH53676.1"/>
    </source>
</evidence>
<keyword evidence="1" id="KW-0812">Transmembrane</keyword>
<dbReference type="RefSeq" id="WP_092503900.1">
    <property type="nucleotide sequence ID" value="NZ_LT629695.1"/>
</dbReference>
<evidence type="ECO:0000256" key="1">
    <source>
        <dbReference type="SAM" id="Phobius"/>
    </source>
</evidence>
<feature type="transmembrane region" description="Helical" evidence="1">
    <location>
        <begin position="12"/>
        <end position="33"/>
    </location>
</feature>
<dbReference type="EMBL" id="LT629695">
    <property type="protein sequence ID" value="SDH53676.1"/>
    <property type="molecule type" value="Genomic_DNA"/>
</dbReference>
<dbReference type="STRING" id="399736.SAMN04489720_1545"/>
<organism evidence="2 3">
    <name type="scientific">Agrococcus jejuensis</name>
    <dbReference type="NCBI Taxonomy" id="399736"/>
    <lineage>
        <taxon>Bacteria</taxon>
        <taxon>Bacillati</taxon>
        <taxon>Actinomycetota</taxon>
        <taxon>Actinomycetes</taxon>
        <taxon>Micrococcales</taxon>
        <taxon>Microbacteriaceae</taxon>
        <taxon>Agrococcus</taxon>
    </lineage>
</organism>
<protein>
    <submittedName>
        <fullName evidence="2">Uncharacterized protein</fullName>
    </submittedName>
</protein>
<dbReference type="OrthoDB" id="5081451at2"/>
<keyword evidence="1" id="KW-0472">Membrane</keyword>
<sequence>MKPSRRDRLKPVEYLAFAGGIGIFSALVVLLVIREPIHALIIGGVAFIVSLVVIATLTLVANPPTPEERDDHDEPRGH</sequence>
<proteinExistence type="predicted"/>
<evidence type="ECO:0000313" key="3">
    <source>
        <dbReference type="Proteomes" id="UP000198822"/>
    </source>
</evidence>